<organism evidence="2 3">
    <name type="scientific">Gimesia panareensis</name>
    <dbReference type="NCBI Taxonomy" id="2527978"/>
    <lineage>
        <taxon>Bacteria</taxon>
        <taxon>Pseudomonadati</taxon>
        <taxon>Planctomycetota</taxon>
        <taxon>Planctomycetia</taxon>
        <taxon>Planctomycetales</taxon>
        <taxon>Planctomycetaceae</taxon>
        <taxon>Gimesia</taxon>
    </lineage>
</organism>
<evidence type="ECO:0000256" key="1">
    <source>
        <dbReference type="SAM" id="Phobius"/>
    </source>
</evidence>
<reference evidence="2 3" key="1">
    <citation type="submission" date="2019-02" db="EMBL/GenBank/DDBJ databases">
        <title>Deep-cultivation of Planctomycetes and their phenomic and genomic characterization uncovers novel biology.</title>
        <authorList>
            <person name="Wiegand S."/>
            <person name="Jogler M."/>
            <person name="Boedeker C."/>
            <person name="Pinto D."/>
            <person name="Vollmers J."/>
            <person name="Rivas-Marin E."/>
            <person name="Kohn T."/>
            <person name="Peeters S.H."/>
            <person name="Heuer A."/>
            <person name="Rast P."/>
            <person name="Oberbeckmann S."/>
            <person name="Bunk B."/>
            <person name="Jeske O."/>
            <person name="Meyerdierks A."/>
            <person name="Storesund J.E."/>
            <person name="Kallscheuer N."/>
            <person name="Luecker S."/>
            <person name="Lage O.M."/>
            <person name="Pohl T."/>
            <person name="Merkel B.J."/>
            <person name="Hornburger P."/>
            <person name="Mueller R.-W."/>
            <person name="Bruemmer F."/>
            <person name="Labrenz M."/>
            <person name="Spormann A.M."/>
            <person name="Op den Camp H."/>
            <person name="Overmann J."/>
            <person name="Amann R."/>
            <person name="Jetten M.S.M."/>
            <person name="Mascher T."/>
            <person name="Medema M.H."/>
            <person name="Devos D.P."/>
            <person name="Kaster A.-K."/>
            <person name="Ovreas L."/>
            <person name="Rohde M."/>
            <person name="Galperin M.Y."/>
            <person name="Jogler C."/>
        </authorList>
    </citation>
    <scope>NUCLEOTIDE SEQUENCE [LARGE SCALE GENOMIC DNA]</scope>
    <source>
        <strain evidence="2 3">Pan153</strain>
    </source>
</reference>
<evidence type="ECO:0000313" key="2">
    <source>
        <dbReference type="EMBL" id="QDV18752.1"/>
    </source>
</evidence>
<dbReference type="EMBL" id="CP036317">
    <property type="protein sequence ID" value="QDV18752.1"/>
    <property type="molecule type" value="Genomic_DNA"/>
</dbReference>
<dbReference type="AlphaFoldDB" id="A0A518FQX5"/>
<sequence length="82" mass="9547">MSQYKESRTVRALCYLVPVLLMAYILSIGPVIVSVEDSKGNLPARYHGPLRSFYAPIVWVIDRNHYCRKVYAEYHQLCSPHY</sequence>
<evidence type="ECO:0000313" key="3">
    <source>
        <dbReference type="Proteomes" id="UP000320839"/>
    </source>
</evidence>
<gene>
    <name evidence="2" type="ORF">Pan153_34130</name>
</gene>
<accession>A0A518FQX5</accession>
<keyword evidence="1" id="KW-0472">Membrane</keyword>
<dbReference type="Proteomes" id="UP000320839">
    <property type="component" value="Chromosome"/>
</dbReference>
<keyword evidence="1" id="KW-0812">Transmembrane</keyword>
<feature type="transmembrane region" description="Helical" evidence="1">
    <location>
        <begin position="12"/>
        <end position="33"/>
    </location>
</feature>
<keyword evidence="1" id="KW-1133">Transmembrane helix</keyword>
<proteinExistence type="predicted"/>
<protein>
    <submittedName>
        <fullName evidence="2">Uncharacterized protein</fullName>
    </submittedName>
</protein>
<name>A0A518FQX5_9PLAN</name>